<dbReference type="Pfam" id="PF00072">
    <property type="entry name" value="Response_reg"/>
    <property type="match status" value="1"/>
</dbReference>
<dbReference type="InterPro" id="IPR001789">
    <property type="entry name" value="Sig_transdc_resp-reg_receiver"/>
</dbReference>
<evidence type="ECO:0000256" key="2">
    <source>
        <dbReference type="PROSITE-ProRule" id="PRU00169"/>
    </source>
</evidence>
<dbReference type="PROSITE" id="PS50110">
    <property type="entry name" value="RESPONSE_REGULATORY"/>
    <property type="match status" value="1"/>
</dbReference>
<dbReference type="GO" id="GO:0000160">
    <property type="term" value="P:phosphorelay signal transduction system"/>
    <property type="evidence" value="ECO:0007669"/>
    <property type="project" value="InterPro"/>
</dbReference>
<dbReference type="PANTHER" id="PTHR44591:SF3">
    <property type="entry name" value="RESPONSE REGULATORY DOMAIN-CONTAINING PROTEIN"/>
    <property type="match status" value="1"/>
</dbReference>
<dbReference type="CDD" id="cd00156">
    <property type="entry name" value="REC"/>
    <property type="match status" value="1"/>
</dbReference>
<gene>
    <name evidence="5" type="ORF">SAMN05216193_101361</name>
</gene>
<keyword evidence="6" id="KW-1185">Reference proteome</keyword>
<dbReference type="PANTHER" id="PTHR44591">
    <property type="entry name" value="STRESS RESPONSE REGULATOR PROTEIN 1"/>
    <property type="match status" value="1"/>
</dbReference>
<feature type="modified residue" description="4-aspartylphosphate" evidence="2">
    <location>
        <position position="53"/>
    </location>
</feature>
<accession>A0A1G9Z6T7</accession>
<dbReference type="EMBL" id="FNIJ01000001">
    <property type="protein sequence ID" value="SDN16471.1"/>
    <property type="molecule type" value="Genomic_DNA"/>
</dbReference>
<proteinExistence type="predicted"/>
<dbReference type="OrthoDB" id="9808843at2"/>
<keyword evidence="1 2" id="KW-0597">Phosphoprotein</keyword>
<name>A0A1G9Z6T7_9PSED</name>
<evidence type="ECO:0000256" key="3">
    <source>
        <dbReference type="SAM" id="MobiDB-lite"/>
    </source>
</evidence>
<dbReference type="RefSeq" id="WP_084310294.1">
    <property type="nucleotide sequence ID" value="NZ_FNIJ01000001.1"/>
</dbReference>
<dbReference type="Proteomes" id="UP000242957">
    <property type="component" value="Unassembled WGS sequence"/>
</dbReference>
<sequence length="186" mass="20832">MRNKILVVEDEQILAQNLGAYLEAQSMEVQIAFDGGSAIRVARSFAAAVVVLDYRLPDMEGFEVLAAIRKERDCRFVLMTGHPTSEVCERAAQLGIGHILFKPFPLVELAGVINRLLGRRSDTGPEEGAVRAEEFVERRKATAESFPLRLYDGSWVLTDRRRSEPESEGDEGDRRPNGEKGHNYNK</sequence>
<dbReference type="SUPFAM" id="SSF52172">
    <property type="entry name" value="CheY-like"/>
    <property type="match status" value="1"/>
</dbReference>
<feature type="domain" description="Response regulatory" evidence="4">
    <location>
        <begin position="4"/>
        <end position="117"/>
    </location>
</feature>
<dbReference type="InterPro" id="IPR050595">
    <property type="entry name" value="Bact_response_regulator"/>
</dbReference>
<dbReference type="AlphaFoldDB" id="A0A1G9Z6T7"/>
<dbReference type="STRING" id="198616.SAMN05216193_101361"/>
<evidence type="ECO:0000256" key="1">
    <source>
        <dbReference type="ARBA" id="ARBA00022553"/>
    </source>
</evidence>
<evidence type="ECO:0000313" key="5">
    <source>
        <dbReference type="EMBL" id="SDN16471.1"/>
    </source>
</evidence>
<protein>
    <submittedName>
        <fullName evidence="5">Response regulator receiver domain-containing protein</fullName>
    </submittedName>
</protein>
<dbReference type="Gene3D" id="3.40.50.2300">
    <property type="match status" value="1"/>
</dbReference>
<feature type="compositionally biased region" description="Basic and acidic residues" evidence="3">
    <location>
        <begin position="172"/>
        <end position="186"/>
    </location>
</feature>
<reference evidence="6" key="1">
    <citation type="submission" date="2016-10" db="EMBL/GenBank/DDBJ databases">
        <authorList>
            <person name="Varghese N."/>
            <person name="Submissions S."/>
        </authorList>
    </citation>
    <scope>NUCLEOTIDE SEQUENCE [LARGE SCALE GENOMIC DNA]</scope>
    <source>
        <strain evidence="6">JCM 21621</strain>
    </source>
</reference>
<organism evidence="5 6">
    <name type="scientific">Pseudomonas jinjuensis</name>
    <dbReference type="NCBI Taxonomy" id="198616"/>
    <lineage>
        <taxon>Bacteria</taxon>
        <taxon>Pseudomonadati</taxon>
        <taxon>Pseudomonadota</taxon>
        <taxon>Gammaproteobacteria</taxon>
        <taxon>Pseudomonadales</taxon>
        <taxon>Pseudomonadaceae</taxon>
        <taxon>Pseudomonas</taxon>
    </lineage>
</organism>
<feature type="region of interest" description="Disordered" evidence="3">
    <location>
        <begin position="160"/>
        <end position="186"/>
    </location>
</feature>
<evidence type="ECO:0000259" key="4">
    <source>
        <dbReference type="PROSITE" id="PS50110"/>
    </source>
</evidence>
<evidence type="ECO:0000313" key="6">
    <source>
        <dbReference type="Proteomes" id="UP000242957"/>
    </source>
</evidence>
<dbReference type="SMART" id="SM00448">
    <property type="entry name" value="REC"/>
    <property type="match status" value="1"/>
</dbReference>
<dbReference type="InterPro" id="IPR011006">
    <property type="entry name" value="CheY-like_superfamily"/>
</dbReference>